<evidence type="ECO:0000256" key="6">
    <source>
        <dbReference type="ARBA" id="ARBA00022691"/>
    </source>
</evidence>
<comment type="pathway">
    <text evidence="2">Lipid metabolism.</text>
</comment>
<keyword evidence="5 17" id="KW-0808">Transferase</keyword>
<comment type="pathway">
    <text evidence="1 17">Phospholipid metabolism; phosphatidylcholine biosynthesis.</text>
</comment>
<evidence type="ECO:0000256" key="9">
    <source>
        <dbReference type="ARBA" id="ARBA00022989"/>
    </source>
</evidence>
<feature type="compositionally biased region" description="Low complexity" evidence="18">
    <location>
        <begin position="237"/>
        <end position="253"/>
    </location>
</feature>
<dbReference type="FunFam" id="1.20.120.1630:FF:000005">
    <property type="entry name" value="Phosphatidylethanolamine N-methyltransferase"/>
    <property type="match status" value="1"/>
</dbReference>
<feature type="transmembrane region" description="Helical" evidence="19">
    <location>
        <begin position="125"/>
        <end position="148"/>
    </location>
</feature>
<evidence type="ECO:0000256" key="7">
    <source>
        <dbReference type="ARBA" id="ARBA00022692"/>
    </source>
</evidence>
<feature type="topological domain" description="Lumenal" evidence="17">
    <location>
        <begin position="152"/>
        <end position="194"/>
    </location>
</feature>
<evidence type="ECO:0000256" key="11">
    <source>
        <dbReference type="ARBA" id="ARBA00023128"/>
    </source>
</evidence>
<dbReference type="EC" id="2.1.1.71" evidence="17"/>
<dbReference type="UniPathway" id="UPA00753"/>
<evidence type="ECO:0000256" key="18">
    <source>
        <dbReference type="SAM" id="MobiDB-lite"/>
    </source>
</evidence>
<comment type="catalytic activity">
    <reaction evidence="16 17">
        <text>a 1,2-diacyl-sn-glycero-3-phospho-N-methylethanolamine + S-adenosyl-L-methionine = a 1,2-diacyl-sn-glycero-3-phospho-N,N-dimethylethanolamine + S-adenosyl-L-homocysteine + H(+)</text>
        <dbReference type="Rhea" id="RHEA:32735"/>
        <dbReference type="ChEBI" id="CHEBI:15378"/>
        <dbReference type="ChEBI" id="CHEBI:57856"/>
        <dbReference type="ChEBI" id="CHEBI:59789"/>
        <dbReference type="ChEBI" id="CHEBI:64572"/>
        <dbReference type="ChEBI" id="CHEBI:64573"/>
        <dbReference type="EC" id="2.1.1.71"/>
    </reaction>
</comment>
<evidence type="ECO:0000256" key="13">
    <source>
        <dbReference type="ARBA" id="ARBA00023209"/>
    </source>
</evidence>
<feature type="binding site" evidence="17">
    <location>
        <begin position="217"/>
        <end position="218"/>
    </location>
    <ligand>
        <name>S-adenosyl-L-methionine</name>
        <dbReference type="ChEBI" id="CHEBI:59789"/>
    </ligand>
</feature>
<dbReference type="EMBL" id="SPRX01000003">
    <property type="protein sequence ID" value="TIC69494.1"/>
    <property type="molecule type" value="Genomic_DNA"/>
</dbReference>
<keyword evidence="4 17" id="KW-0489">Methyltransferase</keyword>
<dbReference type="EMBL" id="SPRW01000005">
    <property type="protein sequence ID" value="TIC69815.1"/>
    <property type="molecule type" value="Genomic_DNA"/>
</dbReference>
<reference evidence="22 23" key="1">
    <citation type="submission" date="2019-03" db="EMBL/GenBank/DDBJ databases">
        <title>Sequencing 25 genomes of Wallemia mellicola.</title>
        <authorList>
            <person name="Gostincar C."/>
        </authorList>
    </citation>
    <scope>NUCLEOTIDE SEQUENCE [LARGE SCALE GENOMIC DNA]</scope>
    <source>
        <strain evidence="21 22">EXF-1274</strain>
        <strain evidence="20 23">EXF-757</strain>
    </source>
</reference>
<evidence type="ECO:0000256" key="10">
    <source>
        <dbReference type="ARBA" id="ARBA00023098"/>
    </source>
</evidence>
<keyword evidence="12 17" id="KW-0472">Membrane</keyword>
<evidence type="ECO:0000256" key="5">
    <source>
        <dbReference type="ARBA" id="ARBA00022679"/>
    </source>
</evidence>
<organism evidence="20 23">
    <name type="scientific">Wallemia mellicola</name>
    <dbReference type="NCBI Taxonomy" id="1708541"/>
    <lineage>
        <taxon>Eukaryota</taxon>
        <taxon>Fungi</taxon>
        <taxon>Dikarya</taxon>
        <taxon>Basidiomycota</taxon>
        <taxon>Wallemiomycotina</taxon>
        <taxon>Wallemiomycetes</taxon>
        <taxon>Wallemiales</taxon>
        <taxon>Wallemiaceae</taxon>
        <taxon>Wallemia</taxon>
    </lineage>
</organism>
<feature type="transmembrane region" description="Helical" evidence="19">
    <location>
        <begin position="41"/>
        <end position="63"/>
    </location>
</feature>
<evidence type="ECO:0000313" key="23">
    <source>
        <dbReference type="Proteomes" id="UP000310708"/>
    </source>
</evidence>
<feature type="transmembrane region" description="Helical" evidence="19">
    <location>
        <begin position="192"/>
        <end position="213"/>
    </location>
</feature>
<dbReference type="PANTHER" id="PTHR15458:SF5">
    <property type="entry name" value="PHOSPHATIDYLETHANOLAMINE N-METHYLTRANSFERASE"/>
    <property type="match status" value="1"/>
</dbReference>
<evidence type="ECO:0000256" key="19">
    <source>
        <dbReference type="SAM" id="Phobius"/>
    </source>
</evidence>
<dbReference type="GO" id="GO:0006656">
    <property type="term" value="P:phosphatidylcholine biosynthetic process"/>
    <property type="evidence" value="ECO:0007669"/>
    <property type="project" value="UniProtKB-UniRule"/>
</dbReference>
<feature type="compositionally biased region" description="Basic residues" evidence="18">
    <location>
        <begin position="261"/>
        <end position="271"/>
    </location>
</feature>
<keyword evidence="3 17" id="KW-0444">Lipid biosynthesis</keyword>
<evidence type="ECO:0000256" key="4">
    <source>
        <dbReference type="ARBA" id="ARBA00022603"/>
    </source>
</evidence>
<feature type="binding site" evidence="17">
    <location>
        <begin position="135"/>
        <end position="137"/>
    </location>
    <ligand>
        <name>S-adenosyl-L-methionine</name>
        <dbReference type="ChEBI" id="CHEBI:59789"/>
    </ligand>
</feature>
<dbReference type="GO" id="GO:0005789">
    <property type="term" value="C:endoplasmic reticulum membrane"/>
    <property type="evidence" value="ECO:0007669"/>
    <property type="project" value="UniProtKB-SubCell"/>
</dbReference>
<comment type="function">
    <text evidence="17">Catalyzes the second two steps of the methylation pathway of phosphatidylcholine biosynthesis, the SAM-dependent methylation of phosphatidylmonomethylethanolamine (PMME) to phosphatidyldimethylethanolamine (PDME) and of PDME to phosphatidylcholine (PC).</text>
</comment>
<evidence type="ECO:0000256" key="16">
    <source>
        <dbReference type="ARBA" id="ARBA00052459"/>
    </source>
</evidence>
<feature type="region of interest" description="Disordered" evidence="18">
    <location>
        <begin position="231"/>
        <end position="271"/>
    </location>
</feature>
<keyword evidence="13 17" id="KW-0594">Phospholipid biosynthesis</keyword>
<dbReference type="AlphaFoldDB" id="A0A4T0LWA8"/>
<evidence type="ECO:0000256" key="8">
    <source>
        <dbReference type="ARBA" id="ARBA00022824"/>
    </source>
</evidence>
<keyword evidence="11 17" id="KW-0496">Mitochondrion</keyword>
<protein>
    <recommendedName>
        <fullName evidence="17">Phosphatidyl-N-methylethanolamine N-methyltransferase</fullName>
        <ecNumber evidence="17">2.1.1.71</ecNumber>
    </recommendedName>
    <alternativeName>
        <fullName evidence="17">Phospholipid methyltransferase</fullName>
        <shortName evidence="17">PLMT</shortName>
    </alternativeName>
</protein>
<evidence type="ECO:0000256" key="14">
    <source>
        <dbReference type="ARBA" id="ARBA00023264"/>
    </source>
</evidence>
<keyword evidence="8 17" id="KW-0256">Endoplasmic reticulum</keyword>
<dbReference type="GO" id="GO:0000773">
    <property type="term" value="F:phosphatidyl-N-methylethanolamine N-methyltransferase activity"/>
    <property type="evidence" value="ECO:0007669"/>
    <property type="project" value="UniProtKB-UniRule"/>
</dbReference>
<keyword evidence="10 17" id="KW-0443">Lipid metabolism</keyword>
<comment type="catalytic activity">
    <reaction evidence="15">
        <text>a 1,2-diacyl-sn-glycero-3-phospho-N,N-dimethylethanolamine + S-adenosyl-L-methionine = a 1,2-diacyl-sn-glycero-3-phosphocholine + S-adenosyl-L-homocysteine + H(+)</text>
        <dbReference type="Rhea" id="RHEA:32739"/>
        <dbReference type="ChEBI" id="CHEBI:15378"/>
        <dbReference type="ChEBI" id="CHEBI:57643"/>
        <dbReference type="ChEBI" id="CHEBI:57856"/>
        <dbReference type="ChEBI" id="CHEBI:59789"/>
        <dbReference type="ChEBI" id="CHEBI:64572"/>
        <dbReference type="EC" id="2.1.1.71"/>
    </reaction>
</comment>
<keyword evidence="6 17" id="KW-0949">S-adenosyl-L-methionine</keyword>
<dbReference type="Pfam" id="PF04191">
    <property type="entry name" value="PEMT"/>
    <property type="match status" value="1"/>
</dbReference>
<proteinExistence type="inferred from homology"/>
<dbReference type="GO" id="GO:0031966">
    <property type="term" value="C:mitochondrial membrane"/>
    <property type="evidence" value="ECO:0007669"/>
    <property type="project" value="UniProtKB-SubCell"/>
</dbReference>
<dbReference type="InterPro" id="IPR024960">
    <property type="entry name" value="PEMT/MFAP"/>
</dbReference>
<evidence type="ECO:0000313" key="20">
    <source>
        <dbReference type="EMBL" id="TIC69494.1"/>
    </source>
</evidence>
<keyword evidence="9 17" id="KW-1133">Transmembrane helix</keyword>
<feature type="topological domain" description="Lumenal" evidence="17">
    <location>
        <begin position="1"/>
        <end position="38"/>
    </location>
</feature>
<dbReference type="PROSITE" id="PS51599">
    <property type="entry name" value="SAM_PEMT_PEM2"/>
    <property type="match status" value="1"/>
</dbReference>
<feature type="intramembrane region" description="Helical" evidence="17">
    <location>
        <begin position="39"/>
        <end position="59"/>
    </location>
</feature>
<feature type="topological domain" description="Cytoplasmic" evidence="17">
    <location>
        <begin position="216"/>
        <end position="271"/>
    </location>
</feature>
<evidence type="ECO:0000313" key="22">
    <source>
        <dbReference type="Proteomes" id="UP000309601"/>
    </source>
</evidence>
<evidence type="ECO:0000256" key="3">
    <source>
        <dbReference type="ARBA" id="ARBA00022516"/>
    </source>
</evidence>
<dbReference type="InterPro" id="IPR007318">
    <property type="entry name" value="Phopholipid_MeTrfase"/>
</dbReference>
<keyword evidence="7 17" id="KW-0812">Transmembrane</keyword>
<evidence type="ECO:0000256" key="12">
    <source>
        <dbReference type="ARBA" id="ARBA00023136"/>
    </source>
</evidence>
<dbReference type="GO" id="GO:0032259">
    <property type="term" value="P:methylation"/>
    <property type="evidence" value="ECO:0007669"/>
    <property type="project" value="UniProtKB-KW"/>
</dbReference>
<accession>A0A4T0LWA8</accession>
<dbReference type="Gene3D" id="1.20.120.1630">
    <property type="match status" value="1"/>
</dbReference>
<evidence type="ECO:0000313" key="21">
    <source>
        <dbReference type="EMBL" id="TIC69815.1"/>
    </source>
</evidence>
<gene>
    <name evidence="20" type="ORF">E3Q01_00348</name>
    <name evidence="21" type="ORF">E3Q02_00719</name>
</gene>
<sequence length="271" mass="30337">MVAKQHPFIRGLSELVPHPSPLLSVSQDKPEDWFDFKQPSLWIVIASIVFNPLFWNIVARQVLNLHVEKEYHNKLLTKLAGGRPYLGCYLLAVTIFSLGILRDHLFQSALAEQPNLAPHPYYPTAHVYIALALFLSGQILVITSMLALGVTGTYLGDYFGILMSHRVTSFPFNVVEDPMYIGSTLCFFGTSIWYRSPAGIAISVFVFIVYQIALRYEGPFTAMIYSAKDKKTEEASPKAAPVKAPVEPVESSPNNSPAYRTRSRARKVIDE</sequence>
<evidence type="ECO:0000256" key="15">
    <source>
        <dbReference type="ARBA" id="ARBA00051252"/>
    </source>
</evidence>
<evidence type="ECO:0000256" key="2">
    <source>
        <dbReference type="ARBA" id="ARBA00005189"/>
    </source>
</evidence>
<comment type="caution">
    <text evidence="20">The sequence shown here is derived from an EMBL/GenBank/DDBJ whole genome shotgun (WGS) entry which is preliminary data.</text>
</comment>
<keyword evidence="14 17" id="KW-1208">Phospholipid metabolism</keyword>
<feature type="transmembrane region" description="Helical" evidence="19">
    <location>
        <begin position="84"/>
        <end position="105"/>
    </location>
</feature>
<dbReference type="HAMAP" id="MF_03216">
    <property type="entry name" value="PLMT"/>
    <property type="match status" value="1"/>
</dbReference>
<dbReference type="Proteomes" id="UP000310708">
    <property type="component" value="Unassembled WGS sequence"/>
</dbReference>
<evidence type="ECO:0000256" key="1">
    <source>
        <dbReference type="ARBA" id="ARBA00004969"/>
    </source>
</evidence>
<dbReference type="Proteomes" id="UP000309601">
    <property type="component" value="Unassembled WGS sequence"/>
</dbReference>
<dbReference type="PANTHER" id="PTHR15458">
    <property type="entry name" value="PHOSPHATIDYLETHANOLAMINE N-METHYLTRANSFERASE"/>
    <property type="match status" value="1"/>
</dbReference>
<comment type="subcellular location">
    <subcellularLocation>
        <location evidence="17">Endoplasmic reticulum membrane</location>
        <topology evidence="17">Multi-pass membrane protein</topology>
    </subcellularLocation>
    <subcellularLocation>
        <location evidence="17">Mitochondrion membrane</location>
        <topology evidence="17">Multi-pass membrane protein</topology>
    </subcellularLocation>
</comment>
<evidence type="ECO:0000256" key="17">
    <source>
        <dbReference type="HAMAP-Rule" id="MF_03216"/>
    </source>
</evidence>
<comment type="caution">
    <text evidence="17">Lacks conserved residue(s) required for the propagation of feature annotation.</text>
</comment>
<comment type="similarity">
    <text evidence="17">Belongs to the class VI-like SAM-binding methyltransferase superfamily. PEMT/PEM2 methyltransferase family.</text>
</comment>
<name>A0A4T0LWA8_9BASI</name>